<sequence length="268" mass="29360">MKRSFNCPDLSSISDSVGVVDASRDEYDYYQQPAKRRRADSTASSCSAVCYCCWEDDRTSCTEDSSLFLPTSSAATEPSRSSTTHAVTPELAPVEMPSSEELRVAPNFPLLKGLKDSSSCVDECPATAALERFMLPQKSAVSRLTNPQDDDEGDFAHFSFDEQPCDDSHSSSWSKHDSDESLSFPRKFDTSVIPSQQEVDDGDKRPRTVSFSSRMLSLASVSDSSWSSRTIDSVSADSSLLSMLSSCTLEPYKKTKRLIPTVTEAGAM</sequence>
<reference evidence="2" key="1">
    <citation type="submission" date="2023-06" db="EMBL/GenBank/DDBJ databases">
        <title>Survivors Of The Sea: Transcriptome response of Skeletonema marinoi to long-term dormancy.</title>
        <authorList>
            <person name="Pinder M.I.M."/>
            <person name="Kourtchenko O."/>
            <person name="Robertson E.K."/>
            <person name="Larsson T."/>
            <person name="Maumus F."/>
            <person name="Osuna-Cruz C.M."/>
            <person name="Vancaester E."/>
            <person name="Stenow R."/>
            <person name="Vandepoele K."/>
            <person name="Ploug H."/>
            <person name="Bruchert V."/>
            <person name="Godhe A."/>
            <person name="Topel M."/>
        </authorList>
    </citation>
    <scope>NUCLEOTIDE SEQUENCE</scope>
    <source>
        <strain evidence="2">R05AC</strain>
    </source>
</reference>
<dbReference type="Proteomes" id="UP001224775">
    <property type="component" value="Unassembled WGS sequence"/>
</dbReference>
<feature type="compositionally biased region" description="Basic and acidic residues" evidence="1">
    <location>
        <begin position="166"/>
        <end position="179"/>
    </location>
</feature>
<evidence type="ECO:0000313" key="3">
    <source>
        <dbReference type="Proteomes" id="UP001224775"/>
    </source>
</evidence>
<proteinExistence type="predicted"/>
<dbReference type="AlphaFoldDB" id="A0AAD9DH66"/>
<feature type="region of interest" description="Disordered" evidence="1">
    <location>
        <begin position="141"/>
        <end position="208"/>
    </location>
</feature>
<protein>
    <submittedName>
        <fullName evidence="2">Uncharacterized protein</fullName>
    </submittedName>
</protein>
<evidence type="ECO:0000313" key="2">
    <source>
        <dbReference type="EMBL" id="KAK1747656.1"/>
    </source>
</evidence>
<keyword evidence="3" id="KW-1185">Reference proteome</keyword>
<comment type="caution">
    <text evidence="2">The sequence shown here is derived from an EMBL/GenBank/DDBJ whole genome shotgun (WGS) entry which is preliminary data.</text>
</comment>
<accession>A0AAD9DH66</accession>
<organism evidence="2 3">
    <name type="scientific">Skeletonema marinoi</name>
    <dbReference type="NCBI Taxonomy" id="267567"/>
    <lineage>
        <taxon>Eukaryota</taxon>
        <taxon>Sar</taxon>
        <taxon>Stramenopiles</taxon>
        <taxon>Ochrophyta</taxon>
        <taxon>Bacillariophyta</taxon>
        <taxon>Coscinodiscophyceae</taxon>
        <taxon>Thalassiosirophycidae</taxon>
        <taxon>Thalassiosirales</taxon>
        <taxon>Skeletonemataceae</taxon>
        <taxon>Skeletonema</taxon>
        <taxon>Skeletonema marinoi-dohrnii complex</taxon>
    </lineage>
</organism>
<name>A0AAD9DH66_9STRA</name>
<gene>
    <name evidence="2" type="ORF">QTG54_001619</name>
</gene>
<evidence type="ECO:0000256" key="1">
    <source>
        <dbReference type="SAM" id="MobiDB-lite"/>
    </source>
</evidence>
<dbReference type="EMBL" id="JATAAI010000002">
    <property type="protein sequence ID" value="KAK1747656.1"/>
    <property type="molecule type" value="Genomic_DNA"/>
</dbReference>